<name>A0ABN9RCH2_9DINO</name>
<reference evidence="1" key="1">
    <citation type="submission" date="2023-10" db="EMBL/GenBank/DDBJ databases">
        <authorList>
            <person name="Chen Y."/>
            <person name="Shah S."/>
            <person name="Dougan E. K."/>
            <person name="Thang M."/>
            <person name="Chan C."/>
        </authorList>
    </citation>
    <scope>NUCLEOTIDE SEQUENCE [LARGE SCALE GENOMIC DNA]</scope>
</reference>
<proteinExistence type="predicted"/>
<protein>
    <submittedName>
        <fullName evidence="1">Uncharacterized protein</fullName>
    </submittedName>
</protein>
<evidence type="ECO:0000313" key="1">
    <source>
        <dbReference type="EMBL" id="CAK0816688.1"/>
    </source>
</evidence>
<evidence type="ECO:0000313" key="2">
    <source>
        <dbReference type="Proteomes" id="UP001189429"/>
    </source>
</evidence>
<organism evidence="1 2">
    <name type="scientific">Prorocentrum cordatum</name>
    <dbReference type="NCBI Taxonomy" id="2364126"/>
    <lineage>
        <taxon>Eukaryota</taxon>
        <taxon>Sar</taxon>
        <taxon>Alveolata</taxon>
        <taxon>Dinophyceae</taxon>
        <taxon>Prorocentrales</taxon>
        <taxon>Prorocentraceae</taxon>
        <taxon>Prorocentrum</taxon>
    </lineage>
</organism>
<dbReference type="EMBL" id="CAUYUJ010006247">
    <property type="protein sequence ID" value="CAK0816688.1"/>
    <property type="molecule type" value="Genomic_DNA"/>
</dbReference>
<dbReference type="Proteomes" id="UP001189429">
    <property type="component" value="Unassembled WGS sequence"/>
</dbReference>
<gene>
    <name evidence="1" type="ORF">PCOR1329_LOCUS19542</name>
</gene>
<keyword evidence="2" id="KW-1185">Reference proteome</keyword>
<sequence length="306" mass="34503">MGKGIRGVALSRASHGARDADLFRRFLLLIVDARTTLTLGDNFELSWEKLGLRSDKEIAVKDFHMLMRGGKTAFTLPHAQQRRCGDFAQRVQMLKLQKREPAKWAAYSVIHSLAFLQERQPGERRSETAARCREKGPPVFNANFQFTAVAEREAVLNNTPYPIKYSRAIEMKGKTKREVGEAMCSETWGVSRFAGLACKGISKVHDSVFFGDGSDWCLSLLAGAYFGYTARLEPEAMEPLCLRERVQFRRVARAMLRKGELAKMPYFVDKSAAGSWLALPECFSDVPCEGRQAISVLYGKRRLKDH</sequence>
<accession>A0ABN9RCH2</accession>
<comment type="caution">
    <text evidence="1">The sequence shown here is derived from an EMBL/GenBank/DDBJ whole genome shotgun (WGS) entry which is preliminary data.</text>
</comment>